<accession>A0A9E7EE20</accession>
<dbReference type="PANTHER" id="PTHR13683:SF232">
    <property type="entry name" value="OS09G0542100 PROTEIN"/>
    <property type="match status" value="1"/>
</dbReference>
<evidence type="ECO:0000256" key="12">
    <source>
        <dbReference type="RuleBase" id="RU000454"/>
    </source>
</evidence>
<dbReference type="GO" id="GO:0004190">
    <property type="term" value="F:aspartic-type endopeptidase activity"/>
    <property type="evidence" value="ECO:0007669"/>
    <property type="project" value="UniProtKB-KW"/>
</dbReference>
<comment type="subcellular location">
    <subcellularLocation>
        <location evidence="1">Cell membrane</location>
        <topology evidence="1">Lipid-anchor</topology>
    </subcellularLocation>
</comment>
<evidence type="ECO:0000256" key="1">
    <source>
        <dbReference type="ARBA" id="ARBA00004193"/>
    </source>
</evidence>
<dbReference type="FunFam" id="2.40.70.10:FF:000012">
    <property type="entry name" value="Aspartyl protease family protein 1"/>
    <property type="match status" value="1"/>
</dbReference>
<feature type="chain" id="PRO_5038456749" evidence="13">
    <location>
        <begin position="21"/>
        <end position="976"/>
    </location>
</feature>
<keyword evidence="4 12" id="KW-0645">Protease</keyword>
<evidence type="ECO:0000256" key="7">
    <source>
        <dbReference type="ARBA" id="ARBA00022801"/>
    </source>
</evidence>
<dbReference type="OrthoDB" id="2747330at2759"/>
<evidence type="ECO:0000313" key="15">
    <source>
        <dbReference type="EMBL" id="URD75125.1"/>
    </source>
</evidence>
<dbReference type="AlphaFoldDB" id="A0A9E7EE20"/>
<dbReference type="Pfam" id="PF14541">
    <property type="entry name" value="TAXi_C"/>
    <property type="match status" value="1"/>
</dbReference>
<evidence type="ECO:0000256" key="6">
    <source>
        <dbReference type="ARBA" id="ARBA00022750"/>
    </source>
</evidence>
<dbReference type="SUPFAM" id="SSF50630">
    <property type="entry name" value="Acid proteases"/>
    <property type="match status" value="1"/>
</dbReference>
<dbReference type="InterPro" id="IPR032861">
    <property type="entry name" value="TAXi_N"/>
</dbReference>
<dbReference type="InterPro" id="IPR032799">
    <property type="entry name" value="TAXi_C"/>
</dbReference>
<feature type="domain" description="Peptidase A1" evidence="14">
    <location>
        <begin position="99"/>
        <end position="437"/>
    </location>
</feature>
<dbReference type="PANTHER" id="PTHR13683">
    <property type="entry name" value="ASPARTYL PROTEASES"/>
    <property type="match status" value="1"/>
</dbReference>
<organism evidence="15 16">
    <name type="scientific">Musa troglodytarum</name>
    <name type="common">fe'i banana</name>
    <dbReference type="NCBI Taxonomy" id="320322"/>
    <lineage>
        <taxon>Eukaryota</taxon>
        <taxon>Viridiplantae</taxon>
        <taxon>Streptophyta</taxon>
        <taxon>Embryophyta</taxon>
        <taxon>Tracheophyta</taxon>
        <taxon>Spermatophyta</taxon>
        <taxon>Magnoliopsida</taxon>
        <taxon>Liliopsida</taxon>
        <taxon>Zingiberales</taxon>
        <taxon>Musaceae</taxon>
        <taxon>Musa</taxon>
    </lineage>
</organism>
<dbReference type="PROSITE" id="PS51767">
    <property type="entry name" value="PEPTIDASE_A1"/>
    <property type="match status" value="1"/>
</dbReference>
<dbReference type="FunFam" id="3.30.110.20:FF:000003">
    <property type="entry name" value="DNA/RNA-binding protein Alba 1"/>
    <property type="match status" value="1"/>
</dbReference>
<gene>
    <name evidence="15" type="ORF">MUK42_08110</name>
</gene>
<dbReference type="PRINTS" id="PR00792">
    <property type="entry name" value="PEPSIN"/>
</dbReference>
<feature type="active site" evidence="11">
    <location>
        <position position="117"/>
    </location>
</feature>
<feature type="signal peptide" evidence="13">
    <location>
        <begin position="1"/>
        <end position="20"/>
    </location>
</feature>
<dbReference type="EMBL" id="CP097502">
    <property type="protein sequence ID" value="URD75125.1"/>
    <property type="molecule type" value="Genomic_DNA"/>
</dbReference>
<keyword evidence="6 12" id="KW-0064">Aspartyl protease</keyword>
<keyword evidence="10" id="KW-0449">Lipoprotein</keyword>
<evidence type="ECO:0000256" key="5">
    <source>
        <dbReference type="ARBA" id="ARBA00022729"/>
    </source>
</evidence>
<name>A0A9E7EE20_9LILI</name>
<dbReference type="InterPro" id="IPR033121">
    <property type="entry name" value="PEPTIDASE_A1"/>
</dbReference>
<evidence type="ECO:0000256" key="9">
    <source>
        <dbReference type="ARBA" id="ARBA00023180"/>
    </source>
</evidence>
<dbReference type="Gene3D" id="3.30.110.20">
    <property type="entry name" value="Alba-like domain"/>
    <property type="match status" value="1"/>
</dbReference>
<dbReference type="CDD" id="cd05471">
    <property type="entry name" value="pepsin_like"/>
    <property type="match status" value="1"/>
</dbReference>
<keyword evidence="5 13" id="KW-0732">Signal</keyword>
<feature type="active site" evidence="11">
    <location>
        <position position="319"/>
    </location>
</feature>
<dbReference type="InterPro" id="IPR002775">
    <property type="entry name" value="DNA/RNA-bd_Alba-like"/>
</dbReference>
<dbReference type="InterPro" id="IPR001969">
    <property type="entry name" value="Aspartic_peptidase_AS"/>
</dbReference>
<evidence type="ECO:0000256" key="3">
    <source>
        <dbReference type="ARBA" id="ARBA00022475"/>
    </source>
</evidence>
<dbReference type="SUPFAM" id="SSF82704">
    <property type="entry name" value="AlbA-like"/>
    <property type="match status" value="1"/>
</dbReference>
<dbReference type="GO" id="GO:0003676">
    <property type="term" value="F:nucleic acid binding"/>
    <property type="evidence" value="ECO:0007669"/>
    <property type="project" value="InterPro"/>
</dbReference>
<evidence type="ECO:0000313" key="16">
    <source>
        <dbReference type="Proteomes" id="UP001055439"/>
    </source>
</evidence>
<keyword evidence="7 12" id="KW-0378">Hydrolase</keyword>
<keyword evidence="9" id="KW-0325">Glycoprotein</keyword>
<evidence type="ECO:0000256" key="10">
    <source>
        <dbReference type="ARBA" id="ARBA00023288"/>
    </source>
</evidence>
<dbReference type="Pfam" id="PF01918">
    <property type="entry name" value="Alba"/>
    <property type="match status" value="1"/>
</dbReference>
<keyword evidence="8" id="KW-0472">Membrane</keyword>
<evidence type="ECO:0000259" key="14">
    <source>
        <dbReference type="PROSITE" id="PS51767"/>
    </source>
</evidence>
<dbReference type="FunFam" id="2.40.70.10:FF:000014">
    <property type="entry name" value="Aspartyl protease family protein 1"/>
    <property type="match status" value="1"/>
</dbReference>
<dbReference type="PROSITE" id="PS00141">
    <property type="entry name" value="ASP_PROTEASE"/>
    <property type="match status" value="1"/>
</dbReference>
<dbReference type="InterPro" id="IPR034164">
    <property type="entry name" value="Pepsin-like_dom"/>
</dbReference>
<dbReference type="GO" id="GO:0006508">
    <property type="term" value="P:proteolysis"/>
    <property type="evidence" value="ECO:0007669"/>
    <property type="project" value="UniProtKB-KW"/>
</dbReference>
<protein>
    <submittedName>
        <fullName evidence="15">Aspartic proteinase-like protein</fullName>
    </submittedName>
</protein>
<evidence type="ECO:0000256" key="8">
    <source>
        <dbReference type="ARBA" id="ARBA00023136"/>
    </source>
</evidence>
<dbReference type="InterPro" id="IPR001461">
    <property type="entry name" value="Aspartic_peptidase_A1"/>
</dbReference>
<sequence>MARLWLLLLAVLLAAAGSDAAGIGFEFHHRFSDRVRQWAEARAVPGASWPQKGTAEYYAALAHHDRALRGRSLADASASELTFADGNATYLLSSLGFLHYALVELGTPNVTFLVALDTGSDLFWVPCDCQQCASTHLGQGVELNVYSPSNSTTSQEVPCSNSLCDNPNACTGTNSSCPYSVRYLSANTSSSGFLVEDVLHLTTEGATPRIVEAPIVFGCGDRQSGAFLDGGAPNGLFGLGMEKVAVPSILSSKGLTSNSFSMCFGEDGVGRINFGDKGSSDQQETAFFVDSRHPSYRINITGIMVGNSSADMVFDAIVDSGTSFASLADPMYTNIAENFNARIKETRYKSESNSTFEYCYELSPGQSTVSVPMINLTTLGGSVFPVNDPIIFLTGPANQTLYCLALLKFSGVNIIGQNFLTGLRVVFDRERLVLGLHCGRLHRCVRAQLCPIICSRSCAGKPHSGGDKDRPRCGSGAGEECSVELFAAFKGHVESLPGAADALSGSPLFNAQAQVKRYKTDPDSTFKCYYELREFSDGTSRRLRPREAHFGQKNSECKCAPITHFVEYMTCEENLNDMGLVTAQATLLTTPPALPRPLRLLLRLVVARVRRTQGEGIRMDMWRPPKTRRFIVSPSISVHHDHPTAVVSLSLMVINGLFRGFLLDSRTNPKPEGDPFARSHADWYMRRSGRSWSLLQGGKEMDRYQRVEKPREETPINENEIRITTQGRMRNYITYATSLFQEKGSNEIVLKAMGRAINKTVMIVELIKRRIVGLHQNTAIGSTDITDTWEPLEEGLLPLETTRHVSVIIITLSKEELDTSAVGYQPPLPKDQRAHLPVEVEAVVAVVAVAGEGLVEMVQQTMAMETGIAGLMGMAEVAIPVAEVGVFVDVAGVAMVTSLTIRRKPVAMMTSLPYLPVVEVVVVREAKLEEGAVIPDQTIWSKLMLLVRKLDRSHLQEFCFVIRWMPALKILSFVSC</sequence>
<reference evidence="15" key="1">
    <citation type="submission" date="2022-05" db="EMBL/GenBank/DDBJ databases">
        <title>The Musa troglodytarum L. genome provides insights into the mechanism of non-climacteric behaviour and enrichment of carotenoids.</title>
        <authorList>
            <person name="Wang J."/>
        </authorList>
    </citation>
    <scope>NUCLEOTIDE SEQUENCE</scope>
    <source>
        <tissue evidence="15">Leaf</tissue>
    </source>
</reference>
<dbReference type="Pfam" id="PF14543">
    <property type="entry name" value="TAXi_N"/>
    <property type="match status" value="1"/>
</dbReference>
<keyword evidence="3" id="KW-1003">Cell membrane</keyword>
<dbReference type="Proteomes" id="UP001055439">
    <property type="component" value="Chromosome 1"/>
</dbReference>
<comment type="similarity">
    <text evidence="2 12">Belongs to the peptidase A1 family.</text>
</comment>
<dbReference type="GO" id="GO:0005886">
    <property type="term" value="C:plasma membrane"/>
    <property type="evidence" value="ECO:0007669"/>
    <property type="project" value="UniProtKB-SubCell"/>
</dbReference>
<evidence type="ECO:0000256" key="4">
    <source>
        <dbReference type="ARBA" id="ARBA00022670"/>
    </source>
</evidence>
<evidence type="ECO:0000256" key="13">
    <source>
        <dbReference type="SAM" id="SignalP"/>
    </source>
</evidence>
<keyword evidence="16" id="KW-1185">Reference proteome</keyword>
<dbReference type="InterPro" id="IPR021109">
    <property type="entry name" value="Peptidase_aspartic_dom_sf"/>
</dbReference>
<dbReference type="InterPro" id="IPR036882">
    <property type="entry name" value="Alba-like_dom_sf"/>
</dbReference>
<dbReference type="Gene3D" id="2.40.70.10">
    <property type="entry name" value="Acid Proteases"/>
    <property type="match status" value="2"/>
</dbReference>
<proteinExistence type="inferred from homology"/>
<evidence type="ECO:0000256" key="11">
    <source>
        <dbReference type="PIRSR" id="PIRSR601461-1"/>
    </source>
</evidence>
<evidence type="ECO:0000256" key="2">
    <source>
        <dbReference type="ARBA" id="ARBA00007447"/>
    </source>
</evidence>